<protein>
    <recommendedName>
        <fullName evidence="1">Stage 0 sporulation protein A homolog</fullName>
    </recommendedName>
</protein>
<evidence type="ECO:0000256" key="3">
    <source>
        <dbReference type="PROSITE-ProRule" id="PRU00110"/>
    </source>
</evidence>
<geneLocation type="plasmid" evidence="9 10">
    <name>pRUMAL02</name>
</geneLocation>
<dbReference type="InterPro" id="IPR037522">
    <property type="entry name" value="HD_GYP_dom"/>
</dbReference>
<dbReference type="GO" id="GO:0016787">
    <property type="term" value="F:hydrolase activity"/>
    <property type="evidence" value="ECO:0007669"/>
    <property type="project" value="UniProtKB-KW"/>
</dbReference>
<dbReference type="KEGG" id="ral:Rumal_3703"/>
<dbReference type="AlphaFoldDB" id="E6UKE5"/>
<dbReference type="InterPro" id="IPR001789">
    <property type="entry name" value="Sig_transdc_resp-reg_receiver"/>
</dbReference>
<proteinExistence type="predicted"/>
<dbReference type="InterPro" id="IPR011006">
    <property type="entry name" value="CheY-like_superfamily"/>
</dbReference>
<reference evidence="10" key="1">
    <citation type="journal article" date="2011" name="J. Bacteriol.">
        <title>Complete genome of the cellulolytic ruminal bacterium Ruminococcus albus 7.</title>
        <authorList>
            <person name="Suen G."/>
            <person name="Stevenson D.M."/>
            <person name="Bruce D.C."/>
            <person name="Chertkov O."/>
            <person name="Copeland A."/>
            <person name="Cheng J.F."/>
            <person name="Detter C."/>
            <person name="Detter J.C."/>
            <person name="Goodwin L.A."/>
            <person name="Han C.S."/>
            <person name="Hauser L.J."/>
            <person name="Ivanova N.N."/>
            <person name="Kyrpides N.C."/>
            <person name="Land M.L."/>
            <person name="Lapidus A."/>
            <person name="Lucas S."/>
            <person name="Ovchinnikova G."/>
            <person name="Pitluck S."/>
            <person name="Tapia R."/>
            <person name="Woyke T."/>
            <person name="Boyum J."/>
            <person name="Mead D."/>
            <person name="Weimer P.J."/>
        </authorList>
    </citation>
    <scope>NUCLEOTIDE SEQUENCE [LARGE SCALE GENOMIC DNA]</scope>
    <source>
        <strain evidence="10">ATCC 27210 / DSM 20455 / JCM 14654 / NCDO 2250 / 7</strain>
        <plasmid evidence="10">pRUMAL02</plasmid>
    </source>
</reference>
<dbReference type="Pfam" id="PF00072">
    <property type="entry name" value="Response_reg"/>
    <property type="match status" value="1"/>
</dbReference>
<dbReference type="InterPro" id="IPR006675">
    <property type="entry name" value="HDIG_dom"/>
</dbReference>
<accession>E6UKE5</accession>
<dbReference type="PANTHER" id="PTHR45228">
    <property type="entry name" value="CYCLIC DI-GMP PHOSPHODIESTERASE TM_0186-RELATED"/>
    <property type="match status" value="1"/>
</dbReference>
<dbReference type="InterPro" id="IPR052020">
    <property type="entry name" value="Cyclic_di-GMP/3'3'-cGAMP_PDE"/>
</dbReference>
<keyword evidence="9" id="KW-0378">Hydrolase</keyword>
<dbReference type="PROSITE" id="PS51832">
    <property type="entry name" value="HD_GYP"/>
    <property type="match status" value="1"/>
</dbReference>
<dbReference type="PROSITE" id="PS51831">
    <property type="entry name" value="HD"/>
    <property type="match status" value="1"/>
</dbReference>
<dbReference type="CDD" id="cd00077">
    <property type="entry name" value="HDc"/>
    <property type="match status" value="1"/>
</dbReference>
<feature type="modified residue" description="Phosphohistidine" evidence="3">
    <location>
        <position position="429"/>
    </location>
</feature>
<dbReference type="Gene3D" id="1.10.3210.10">
    <property type="entry name" value="Hypothetical protein af1432"/>
    <property type="match status" value="1"/>
</dbReference>
<dbReference type="GO" id="GO:0000160">
    <property type="term" value="P:phosphorelay signal transduction system"/>
    <property type="evidence" value="ECO:0007669"/>
    <property type="project" value="InterPro"/>
</dbReference>
<feature type="domain" description="HD" evidence="7">
    <location>
        <begin position="170"/>
        <end position="292"/>
    </location>
</feature>
<evidence type="ECO:0000313" key="9">
    <source>
        <dbReference type="EMBL" id="ADU24141.1"/>
    </source>
</evidence>
<sequence>MEHYTIAVIDDDKGNLKIAERILSLYGYRVVCLDCGEALLEYIKNNKPDLMLLDIHMTGINGFETLQKLKSNHEVRDIPVIILTADGDPETETKALSAGAADFVAKPFVASVLLLRVKNTIELNRLQRDLKSEAKKLSASFIEEHRKNERLSMQVVQTLAGAVDAKDKYTNGHSTRVAEYSREIARSVGLSEKEQEKIYMMGLLHDVGKIGMPDYVINKPTKLTPEEYDIIKTHPLVGYDILKNISEMPQLAVAARWHHERYDGKGYPDGLTGEDIPMEVRIITVADAYDAMSSRRSYHEVFAQEYIRGELRNNMGTQFDPKFAQIMLDMIDEDTEYSMREDPDTYHVGDDGLTVEESQNAEKDLVFGFLSMLEAGGLDTAVGMKYCMNDTEFYAEMLTEFTGGSDDRIRHLEESVACGNIEQYRVYAHSLKSASKTVGAIEISENAGKLEEAAVNGDWKYITDNTPDIIAELRAVVGSILMSMSVYGLG</sequence>
<evidence type="ECO:0000259" key="7">
    <source>
        <dbReference type="PROSITE" id="PS51831"/>
    </source>
</evidence>
<dbReference type="SUPFAM" id="SSF109604">
    <property type="entry name" value="HD-domain/PDEase-like"/>
    <property type="match status" value="1"/>
</dbReference>
<evidence type="ECO:0000259" key="6">
    <source>
        <dbReference type="PROSITE" id="PS50894"/>
    </source>
</evidence>
<dbReference type="HOGENOM" id="CLU_000445_92_10_9"/>
<keyword evidence="4" id="KW-0597">Phosphoprotein</keyword>
<dbReference type="PROSITE" id="PS50110">
    <property type="entry name" value="RESPONSE_REGULATORY"/>
    <property type="match status" value="1"/>
</dbReference>
<feature type="domain" description="Response regulatory" evidence="5">
    <location>
        <begin position="5"/>
        <end position="121"/>
    </location>
</feature>
<feature type="modified residue" description="4-aspartylphosphate" evidence="4">
    <location>
        <position position="54"/>
    </location>
</feature>
<keyword evidence="9" id="KW-0614">Plasmid</keyword>
<dbReference type="PANTHER" id="PTHR45228:SF4">
    <property type="entry name" value="LIPOPROTEIN"/>
    <property type="match status" value="1"/>
</dbReference>
<dbReference type="SMART" id="SM00448">
    <property type="entry name" value="REC"/>
    <property type="match status" value="1"/>
</dbReference>
<evidence type="ECO:0000256" key="2">
    <source>
        <dbReference type="ARBA" id="ARBA00024867"/>
    </source>
</evidence>
<dbReference type="Gene3D" id="3.40.50.2300">
    <property type="match status" value="1"/>
</dbReference>
<name>E6UKE5_RUMA7</name>
<dbReference type="InterPro" id="IPR003607">
    <property type="entry name" value="HD/PDEase_dom"/>
</dbReference>
<dbReference type="SUPFAM" id="SSF47226">
    <property type="entry name" value="Histidine-containing phosphotransfer domain, HPT domain"/>
    <property type="match status" value="1"/>
</dbReference>
<dbReference type="Pfam" id="PF13487">
    <property type="entry name" value="HD_5"/>
    <property type="match status" value="1"/>
</dbReference>
<feature type="domain" description="HPt" evidence="6">
    <location>
        <begin position="390"/>
        <end position="487"/>
    </location>
</feature>
<feature type="domain" description="HD-GYP" evidence="8">
    <location>
        <begin position="148"/>
        <end position="343"/>
    </location>
</feature>
<dbReference type="RefSeq" id="WP_013483686.1">
    <property type="nucleotide sequence ID" value="NC_014825.1"/>
</dbReference>
<evidence type="ECO:0000259" key="8">
    <source>
        <dbReference type="PROSITE" id="PS51832"/>
    </source>
</evidence>
<evidence type="ECO:0000259" key="5">
    <source>
        <dbReference type="PROSITE" id="PS50110"/>
    </source>
</evidence>
<dbReference type="InterPro" id="IPR036641">
    <property type="entry name" value="HPT_dom_sf"/>
</dbReference>
<dbReference type="PROSITE" id="PS50894">
    <property type="entry name" value="HPT"/>
    <property type="match status" value="1"/>
</dbReference>
<dbReference type="InterPro" id="IPR006674">
    <property type="entry name" value="HD_domain"/>
</dbReference>
<dbReference type="EMBL" id="CP002405">
    <property type="protein sequence ID" value="ADU24141.1"/>
    <property type="molecule type" value="Genomic_DNA"/>
</dbReference>
<evidence type="ECO:0000256" key="1">
    <source>
        <dbReference type="ARBA" id="ARBA00018672"/>
    </source>
</evidence>
<evidence type="ECO:0000313" key="10">
    <source>
        <dbReference type="Proteomes" id="UP000006919"/>
    </source>
</evidence>
<gene>
    <name evidence="9" type="ordered locus">Rumal_3703</name>
</gene>
<comment type="function">
    <text evidence="2">May play the central regulatory role in sporulation. It may be an element of the effector pathway responsible for the activation of sporulation genes in response to nutritional stress. Spo0A may act in concert with spo0H (a sigma factor) to control the expression of some genes that are critical to the sporulation process.</text>
</comment>
<dbReference type="InterPro" id="IPR008207">
    <property type="entry name" value="Sig_transdc_His_kin_Hpt_dom"/>
</dbReference>
<dbReference type="Pfam" id="PF01627">
    <property type="entry name" value="Hpt"/>
    <property type="match status" value="1"/>
</dbReference>
<evidence type="ECO:0000256" key="4">
    <source>
        <dbReference type="PROSITE-ProRule" id="PRU00169"/>
    </source>
</evidence>
<dbReference type="Proteomes" id="UP000006919">
    <property type="component" value="Plasmid pRUMAL02"/>
</dbReference>
<dbReference type="NCBIfam" id="TIGR00277">
    <property type="entry name" value="HDIG"/>
    <property type="match status" value="1"/>
</dbReference>
<dbReference type="SUPFAM" id="SSF52172">
    <property type="entry name" value="CheY-like"/>
    <property type="match status" value="1"/>
</dbReference>
<organism evidence="9 10">
    <name type="scientific">Ruminococcus albus (strain ATCC 27210 / DSM 20455 / JCM 14654 / NCDO 2250 / 7)</name>
    <dbReference type="NCBI Taxonomy" id="697329"/>
    <lineage>
        <taxon>Bacteria</taxon>
        <taxon>Bacillati</taxon>
        <taxon>Bacillota</taxon>
        <taxon>Clostridia</taxon>
        <taxon>Eubacteriales</taxon>
        <taxon>Oscillospiraceae</taxon>
        <taxon>Ruminococcus</taxon>
    </lineage>
</organism>
<dbReference type="Gene3D" id="1.20.120.160">
    <property type="entry name" value="HPT domain"/>
    <property type="match status" value="1"/>
</dbReference>
<dbReference type="SMART" id="SM00471">
    <property type="entry name" value="HDc"/>
    <property type="match status" value="1"/>
</dbReference>